<sequence>MCKCRSHGTFPLLRPSKFSFEYLLLPPRSAPTEAPPARALGFTNTAAPSYSSKLDNCPDGRWGCALSAIHFLG</sequence>
<proteinExistence type="predicted"/>
<protein>
    <submittedName>
        <fullName evidence="1">Uncharacterized protein</fullName>
    </submittedName>
</protein>
<gene>
    <name evidence="1" type="ORF">Syun_006783</name>
</gene>
<comment type="caution">
    <text evidence="1">The sequence shown here is derived from an EMBL/GenBank/DDBJ whole genome shotgun (WGS) entry which is preliminary data.</text>
</comment>
<name>A0AAP0KYY2_9MAGN</name>
<accession>A0AAP0KYY2</accession>
<evidence type="ECO:0000313" key="2">
    <source>
        <dbReference type="Proteomes" id="UP001420932"/>
    </source>
</evidence>
<keyword evidence="2" id="KW-1185">Reference proteome</keyword>
<dbReference type="Proteomes" id="UP001420932">
    <property type="component" value="Unassembled WGS sequence"/>
</dbReference>
<evidence type="ECO:0000313" key="1">
    <source>
        <dbReference type="EMBL" id="KAK9160442.1"/>
    </source>
</evidence>
<organism evidence="1 2">
    <name type="scientific">Stephania yunnanensis</name>
    <dbReference type="NCBI Taxonomy" id="152371"/>
    <lineage>
        <taxon>Eukaryota</taxon>
        <taxon>Viridiplantae</taxon>
        <taxon>Streptophyta</taxon>
        <taxon>Embryophyta</taxon>
        <taxon>Tracheophyta</taxon>
        <taxon>Spermatophyta</taxon>
        <taxon>Magnoliopsida</taxon>
        <taxon>Ranunculales</taxon>
        <taxon>Menispermaceae</taxon>
        <taxon>Menispermoideae</taxon>
        <taxon>Cissampelideae</taxon>
        <taxon>Stephania</taxon>
    </lineage>
</organism>
<dbReference type="EMBL" id="JBBNAF010000003">
    <property type="protein sequence ID" value="KAK9160442.1"/>
    <property type="molecule type" value="Genomic_DNA"/>
</dbReference>
<dbReference type="AlphaFoldDB" id="A0AAP0KYY2"/>
<reference evidence="1 2" key="1">
    <citation type="submission" date="2024-01" db="EMBL/GenBank/DDBJ databases">
        <title>Genome assemblies of Stephania.</title>
        <authorList>
            <person name="Yang L."/>
        </authorList>
    </citation>
    <scope>NUCLEOTIDE SEQUENCE [LARGE SCALE GENOMIC DNA]</scope>
    <source>
        <strain evidence="1">YNDBR</strain>
        <tissue evidence="1">Leaf</tissue>
    </source>
</reference>